<name>A0A1C0ZYQ1_9BACL</name>
<accession>A0A1C0ZYQ1</accession>
<keyword evidence="3" id="KW-1005">Bacterial flagellum biogenesis</keyword>
<evidence type="ECO:0000313" key="8">
    <source>
        <dbReference type="EMBL" id="OCT13158.1"/>
    </source>
</evidence>
<evidence type="ECO:0000256" key="4">
    <source>
        <dbReference type="ARBA" id="ARBA00023186"/>
    </source>
</evidence>
<protein>
    <recommendedName>
        <fullName evidence="7">Flagellar protein FliT</fullName>
    </recommendedName>
</protein>
<comment type="similarity">
    <text evidence="6">Belongs to the bacillales FliT family.</text>
</comment>
<organism evidence="8 9">
    <name type="scientific">Paenibacillus pectinilyticus</name>
    <dbReference type="NCBI Taxonomy" id="512399"/>
    <lineage>
        <taxon>Bacteria</taxon>
        <taxon>Bacillati</taxon>
        <taxon>Bacillota</taxon>
        <taxon>Bacilli</taxon>
        <taxon>Bacillales</taxon>
        <taxon>Paenibacillaceae</taxon>
        <taxon>Paenibacillus</taxon>
    </lineage>
</organism>
<dbReference type="AlphaFoldDB" id="A0A1C0ZYQ1"/>
<keyword evidence="2" id="KW-0963">Cytoplasm</keyword>
<dbReference type="STRING" id="512399.A8709_20660"/>
<keyword evidence="4" id="KW-0143">Chaperone</keyword>
<comment type="function">
    <text evidence="5">May act as an export chaperone for the filament capping protein FliD.</text>
</comment>
<evidence type="ECO:0000256" key="7">
    <source>
        <dbReference type="ARBA" id="ARBA00093797"/>
    </source>
</evidence>
<evidence type="ECO:0000256" key="1">
    <source>
        <dbReference type="ARBA" id="ARBA00004514"/>
    </source>
</evidence>
<keyword evidence="9" id="KW-1185">Reference proteome</keyword>
<proteinExistence type="inferred from homology"/>
<comment type="caution">
    <text evidence="8">The sequence shown here is derived from an EMBL/GenBank/DDBJ whole genome shotgun (WGS) entry which is preliminary data.</text>
</comment>
<gene>
    <name evidence="8" type="ORF">A8709_20660</name>
</gene>
<evidence type="ECO:0000256" key="2">
    <source>
        <dbReference type="ARBA" id="ARBA00022490"/>
    </source>
</evidence>
<evidence type="ECO:0000313" key="9">
    <source>
        <dbReference type="Proteomes" id="UP000093309"/>
    </source>
</evidence>
<reference evidence="9" key="1">
    <citation type="submission" date="2016-05" db="EMBL/GenBank/DDBJ databases">
        <title>Paenibacillus oryzae. sp. nov., isolated from the rice root.</title>
        <authorList>
            <person name="Zhang J."/>
            <person name="Zhang X."/>
        </authorList>
    </citation>
    <scope>NUCLEOTIDE SEQUENCE [LARGE SCALE GENOMIC DNA]</scope>
    <source>
        <strain evidence="9">KCTC13222</strain>
    </source>
</reference>
<dbReference type="OrthoDB" id="2665869at2"/>
<dbReference type="Proteomes" id="UP000093309">
    <property type="component" value="Unassembled WGS sequence"/>
</dbReference>
<dbReference type="EMBL" id="LYPC01000025">
    <property type="protein sequence ID" value="OCT13158.1"/>
    <property type="molecule type" value="Genomic_DNA"/>
</dbReference>
<comment type="subcellular location">
    <subcellularLocation>
        <location evidence="1">Cytoplasm</location>
        <location evidence="1">Cytosol</location>
    </subcellularLocation>
</comment>
<dbReference type="RefSeq" id="WP_065854583.1">
    <property type="nucleotide sequence ID" value="NZ_LYPC01000025.1"/>
</dbReference>
<dbReference type="Pfam" id="PF05400">
    <property type="entry name" value="FliT"/>
    <property type="match status" value="1"/>
</dbReference>
<evidence type="ECO:0000256" key="3">
    <source>
        <dbReference type="ARBA" id="ARBA00022795"/>
    </source>
</evidence>
<dbReference type="InterPro" id="IPR008622">
    <property type="entry name" value="FliT"/>
</dbReference>
<evidence type="ECO:0000256" key="5">
    <source>
        <dbReference type="ARBA" id="ARBA00093765"/>
    </source>
</evidence>
<sequence>MDNLLDELHQMTLDVIERLDSLGYDQMEDFVERRGKITSQLQSLDLRYTDQQKIQIKEILQHDDRIVARMQMLKDEASVGMEKMDRARIQKSAYDPTYAADSYFFDKKK</sequence>
<evidence type="ECO:0000256" key="6">
    <source>
        <dbReference type="ARBA" id="ARBA00093785"/>
    </source>
</evidence>